<keyword evidence="1" id="KW-0472">Membrane</keyword>
<feature type="transmembrane region" description="Helical" evidence="1">
    <location>
        <begin position="59"/>
        <end position="77"/>
    </location>
</feature>
<organism evidence="2 3">
    <name type="scientific">Candidatus Doudnabacteria bacterium RIFCSPHIGHO2_12_FULL_48_16</name>
    <dbReference type="NCBI Taxonomy" id="1817838"/>
    <lineage>
        <taxon>Bacteria</taxon>
        <taxon>Candidatus Doudnaibacteriota</taxon>
    </lineage>
</organism>
<keyword evidence="1" id="KW-0812">Transmembrane</keyword>
<sequence length="115" mass="12716">MGLPFLPLPAWLSNFGWIAFLHSYAWMPAAAGIVWLEVKYLFFWLGDVRGRTPQQRRRLYSQLFSGEVVGVVAIAILAIGGLYAFALGVGVIVGGLCLLAFRRSSSKKTRVEQKA</sequence>
<evidence type="ECO:0000313" key="3">
    <source>
        <dbReference type="Proteomes" id="UP000177682"/>
    </source>
</evidence>
<dbReference type="AlphaFoldDB" id="A0A1F5PJA9"/>
<comment type="caution">
    <text evidence="2">The sequence shown here is derived from an EMBL/GenBank/DDBJ whole genome shotgun (WGS) entry which is preliminary data.</text>
</comment>
<dbReference type="Proteomes" id="UP000177682">
    <property type="component" value="Unassembled WGS sequence"/>
</dbReference>
<gene>
    <name evidence="2" type="ORF">A3E29_00170</name>
</gene>
<evidence type="ECO:0000313" key="2">
    <source>
        <dbReference type="EMBL" id="OGE89790.1"/>
    </source>
</evidence>
<protein>
    <submittedName>
        <fullName evidence="2">Uncharacterized protein</fullName>
    </submittedName>
</protein>
<feature type="transmembrane region" description="Helical" evidence="1">
    <location>
        <begin position="83"/>
        <end position="101"/>
    </location>
</feature>
<feature type="transmembrane region" description="Helical" evidence="1">
    <location>
        <begin position="15"/>
        <end position="38"/>
    </location>
</feature>
<dbReference type="EMBL" id="MFEY01000008">
    <property type="protein sequence ID" value="OGE89790.1"/>
    <property type="molecule type" value="Genomic_DNA"/>
</dbReference>
<accession>A0A1F5PJA9</accession>
<keyword evidence="1" id="KW-1133">Transmembrane helix</keyword>
<proteinExistence type="predicted"/>
<evidence type="ECO:0000256" key="1">
    <source>
        <dbReference type="SAM" id="Phobius"/>
    </source>
</evidence>
<name>A0A1F5PJA9_9BACT</name>
<reference evidence="2 3" key="1">
    <citation type="journal article" date="2016" name="Nat. Commun.">
        <title>Thousands of microbial genomes shed light on interconnected biogeochemical processes in an aquifer system.</title>
        <authorList>
            <person name="Anantharaman K."/>
            <person name="Brown C.T."/>
            <person name="Hug L.A."/>
            <person name="Sharon I."/>
            <person name="Castelle C.J."/>
            <person name="Probst A.J."/>
            <person name="Thomas B.C."/>
            <person name="Singh A."/>
            <person name="Wilkins M.J."/>
            <person name="Karaoz U."/>
            <person name="Brodie E.L."/>
            <person name="Williams K.H."/>
            <person name="Hubbard S.S."/>
            <person name="Banfield J.F."/>
        </authorList>
    </citation>
    <scope>NUCLEOTIDE SEQUENCE [LARGE SCALE GENOMIC DNA]</scope>
</reference>